<dbReference type="eggNOG" id="COG0809">
    <property type="taxonomic scope" value="Bacteria"/>
</dbReference>
<reference evidence="5 6" key="1">
    <citation type="journal article" date="2011" name="Stand. Genomic Sci.">
        <title>Complete genome sequence of Haliscomenobacter hydrossis type strain (O).</title>
        <authorList>
            <consortium name="US DOE Joint Genome Institute (JGI-PGF)"/>
            <person name="Daligault H."/>
            <person name="Lapidus A."/>
            <person name="Zeytun A."/>
            <person name="Nolan M."/>
            <person name="Lucas S."/>
            <person name="Del Rio T.G."/>
            <person name="Tice H."/>
            <person name="Cheng J.F."/>
            <person name="Tapia R."/>
            <person name="Han C."/>
            <person name="Goodwin L."/>
            <person name="Pitluck S."/>
            <person name="Liolios K."/>
            <person name="Pagani I."/>
            <person name="Ivanova N."/>
            <person name="Huntemann M."/>
            <person name="Mavromatis K."/>
            <person name="Mikhailova N."/>
            <person name="Pati A."/>
            <person name="Chen A."/>
            <person name="Palaniappan K."/>
            <person name="Land M."/>
            <person name="Hauser L."/>
            <person name="Brambilla E.M."/>
            <person name="Rohde M."/>
            <person name="Verbarg S."/>
            <person name="Goker M."/>
            <person name="Bristow J."/>
            <person name="Eisen J.A."/>
            <person name="Markowitz V."/>
            <person name="Hugenholtz P."/>
            <person name="Kyrpides N.C."/>
            <person name="Klenk H.P."/>
            <person name="Woyke T."/>
        </authorList>
    </citation>
    <scope>NUCLEOTIDE SEQUENCE [LARGE SCALE GENOMIC DNA]</scope>
    <source>
        <strain evidence="6">ATCC 27775 / DSM 1100 / LMG 10767 / O</strain>
    </source>
</reference>
<proteinExistence type="predicted"/>
<keyword evidence="2" id="KW-0808">Transferase</keyword>
<evidence type="ECO:0000256" key="2">
    <source>
        <dbReference type="ARBA" id="ARBA00022679"/>
    </source>
</evidence>
<reference key="2">
    <citation type="submission" date="2011-04" db="EMBL/GenBank/DDBJ databases">
        <title>Complete sequence of chromosome of Haliscomenobacter hydrossis DSM 1100.</title>
        <authorList>
            <consortium name="US DOE Joint Genome Institute (JGI-PGF)"/>
            <person name="Lucas S."/>
            <person name="Han J."/>
            <person name="Lapidus A."/>
            <person name="Bruce D."/>
            <person name="Goodwin L."/>
            <person name="Pitluck S."/>
            <person name="Peters L."/>
            <person name="Kyrpides N."/>
            <person name="Mavromatis K."/>
            <person name="Ivanova N."/>
            <person name="Ovchinnikova G."/>
            <person name="Pagani I."/>
            <person name="Daligault H."/>
            <person name="Detter J.C."/>
            <person name="Han C."/>
            <person name="Land M."/>
            <person name="Hauser L."/>
            <person name="Markowitz V."/>
            <person name="Cheng J.-F."/>
            <person name="Hugenholtz P."/>
            <person name="Woyke T."/>
            <person name="Wu D."/>
            <person name="Verbarg S."/>
            <person name="Frueling A."/>
            <person name="Brambilla E."/>
            <person name="Klenk H.-P."/>
            <person name="Eisen J.A."/>
        </authorList>
    </citation>
    <scope>NUCLEOTIDE SEQUENCE</scope>
    <source>
        <strain>DSM 1100</strain>
    </source>
</reference>
<dbReference type="Pfam" id="PF02547">
    <property type="entry name" value="Queuosine_synth"/>
    <property type="match status" value="2"/>
</dbReference>
<dbReference type="STRING" id="760192.Halhy_0088"/>
<dbReference type="InterPro" id="IPR042118">
    <property type="entry name" value="QueA_dom1"/>
</dbReference>
<evidence type="ECO:0000256" key="3">
    <source>
        <dbReference type="ARBA" id="ARBA00022691"/>
    </source>
</evidence>
<keyword evidence="1" id="KW-0963">Cytoplasm</keyword>
<dbReference type="OrthoDB" id="9805933at2"/>
<keyword evidence="6" id="KW-1185">Reference proteome</keyword>
<evidence type="ECO:0000256" key="4">
    <source>
        <dbReference type="ARBA" id="ARBA00022785"/>
    </source>
</evidence>
<dbReference type="Gene3D" id="2.40.10.240">
    <property type="entry name" value="QueA-like"/>
    <property type="match status" value="1"/>
</dbReference>
<name>F4KSN7_HALH1</name>
<dbReference type="SUPFAM" id="SSF111337">
    <property type="entry name" value="QueA-like"/>
    <property type="match status" value="2"/>
</dbReference>
<dbReference type="GO" id="GO:0008616">
    <property type="term" value="P:tRNA queuosine(34) biosynthetic process"/>
    <property type="evidence" value="ECO:0007669"/>
    <property type="project" value="UniProtKB-KW"/>
</dbReference>
<keyword evidence="4" id="KW-0671">Queuosine biosynthesis</keyword>
<dbReference type="GO" id="GO:0051075">
    <property type="term" value="F:S-adenosylmethionine:tRNA ribosyltransferase-isomerase activity"/>
    <property type="evidence" value="ECO:0007669"/>
    <property type="project" value="TreeGrafter"/>
</dbReference>
<dbReference type="Gene3D" id="3.40.1780.10">
    <property type="entry name" value="QueA-like"/>
    <property type="match status" value="1"/>
</dbReference>
<evidence type="ECO:0000313" key="6">
    <source>
        <dbReference type="Proteomes" id="UP000008461"/>
    </source>
</evidence>
<dbReference type="AlphaFoldDB" id="F4KSN7"/>
<dbReference type="InterPro" id="IPR036100">
    <property type="entry name" value="QueA_sf"/>
</dbReference>
<dbReference type="InterPro" id="IPR003699">
    <property type="entry name" value="QueA"/>
</dbReference>
<sequence length="431" mass="48609">MRVQDIRIEDYQYVLPEGRIAKYPLPLRDASKLLVAIDVASGFQEDIYANIHHYIPNGALMLFNNTKVIPARLHMAKPTGGMVEIFCLEPIGELSVEMARHGETTWKCFVGGAKKWKEGTVTAVWGTDSYREYLLSAEVIERTDTYFHIKFRWQPSEFTFAEVLSAIGQIPLPPYLDREAEELDRERYQTIYANLEGSVAAPTAGLHFTEKVFDDLRAKNIDLAYVTLHVGAGTFKPVSATTIGNHDMHAEYFDVSRYLIQDLYTAYSEKRPVIAVGTTTLRTLESLFLMGCKLLDASASLSNRASASLSNRASASLSDLSHEDLEIKQWDAYQLAHETTDVPRALSALLDWMDQQGLDRMVAKTQLLIAPGYTIRMISGLCTNFHQPGSTLLLLVAALMGNRWKEMYQYALEHDYRFLSYGDGCYIELKS</sequence>
<dbReference type="Proteomes" id="UP000008461">
    <property type="component" value="Chromosome"/>
</dbReference>
<dbReference type="PANTHER" id="PTHR30307">
    <property type="entry name" value="S-ADENOSYLMETHIONINE:TRNA RIBOSYLTRANSFERASE-ISOMERASE"/>
    <property type="match status" value="1"/>
</dbReference>
<gene>
    <name evidence="5" type="ordered locus">Halhy_0088</name>
</gene>
<dbReference type="EMBL" id="CP002691">
    <property type="protein sequence ID" value="AEE48001.1"/>
    <property type="molecule type" value="Genomic_DNA"/>
</dbReference>
<dbReference type="RefSeq" id="WP_013762565.1">
    <property type="nucleotide sequence ID" value="NC_015510.1"/>
</dbReference>
<keyword evidence="3" id="KW-0949">S-adenosyl-L-methionine</keyword>
<dbReference type="KEGG" id="hhy:Halhy_0088"/>
<organism evidence="5 6">
    <name type="scientific">Haliscomenobacter hydrossis (strain ATCC 27775 / DSM 1100 / LMG 10767 / O)</name>
    <dbReference type="NCBI Taxonomy" id="760192"/>
    <lineage>
        <taxon>Bacteria</taxon>
        <taxon>Pseudomonadati</taxon>
        <taxon>Bacteroidota</taxon>
        <taxon>Saprospiria</taxon>
        <taxon>Saprospirales</taxon>
        <taxon>Haliscomenobacteraceae</taxon>
        <taxon>Haliscomenobacter</taxon>
    </lineage>
</organism>
<evidence type="ECO:0000256" key="1">
    <source>
        <dbReference type="ARBA" id="ARBA00022490"/>
    </source>
</evidence>
<evidence type="ECO:0000313" key="5">
    <source>
        <dbReference type="EMBL" id="AEE48001.1"/>
    </source>
</evidence>
<protein>
    <submittedName>
        <fullName evidence="5">Queuosine biosynthesis protein</fullName>
    </submittedName>
</protein>
<dbReference type="InterPro" id="IPR042119">
    <property type="entry name" value="QueA_dom2"/>
</dbReference>
<dbReference type="PANTHER" id="PTHR30307:SF0">
    <property type="entry name" value="S-ADENOSYLMETHIONINE:TRNA RIBOSYLTRANSFERASE-ISOMERASE"/>
    <property type="match status" value="1"/>
</dbReference>
<dbReference type="HOGENOM" id="CLU_039110_1_0_10"/>
<accession>F4KSN7</accession>